<evidence type="ECO:0008006" key="4">
    <source>
        <dbReference type="Google" id="ProtNLM"/>
    </source>
</evidence>
<evidence type="ECO:0000313" key="3">
    <source>
        <dbReference type="Proteomes" id="UP001162060"/>
    </source>
</evidence>
<evidence type="ECO:0000313" key="2">
    <source>
        <dbReference type="EMBL" id="CAK7943427.1"/>
    </source>
</evidence>
<protein>
    <recommendedName>
        <fullName evidence="4">Lipoprotein</fullName>
    </recommendedName>
</protein>
<accession>A0AAV1VD02</accession>
<proteinExistence type="predicted"/>
<sequence length="65" mass="7232">MREKESPLSPGSLARFFHAVAAAACCVKRQGARRATVRPPAEVQRAKTEQRRSQRSAFKQPTPLI</sequence>
<dbReference type="EMBL" id="CAKLBY020000302">
    <property type="protein sequence ID" value="CAK7943427.1"/>
    <property type="molecule type" value="Genomic_DNA"/>
</dbReference>
<comment type="caution">
    <text evidence="2">The sequence shown here is derived from an EMBL/GenBank/DDBJ whole genome shotgun (WGS) entry which is preliminary data.</text>
</comment>
<name>A0AAV1VD02_9STRA</name>
<dbReference type="AlphaFoldDB" id="A0AAV1VD02"/>
<evidence type="ECO:0000256" key="1">
    <source>
        <dbReference type="SAM" id="MobiDB-lite"/>
    </source>
</evidence>
<organism evidence="2 3">
    <name type="scientific">Peronospora matthiolae</name>
    <dbReference type="NCBI Taxonomy" id="2874970"/>
    <lineage>
        <taxon>Eukaryota</taxon>
        <taxon>Sar</taxon>
        <taxon>Stramenopiles</taxon>
        <taxon>Oomycota</taxon>
        <taxon>Peronosporomycetes</taxon>
        <taxon>Peronosporales</taxon>
        <taxon>Peronosporaceae</taxon>
        <taxon>Peronospora</taxon>
    </lineage>
</organism>
<dbReference type="Proteomes" id="UP001162060">
    <property type="component" value="Unassembled WGS sequence"/>
</dbReference>
<reference evidence="2" key="1">
    <citation type="submission" date="2024-01" db="EMBL/GenBank/DDBJ databases">
        <authorList>
            <person name="Webb A."/>
        </authorList>
    </citation>
    <scope>NUCLEOTIDE SEQUENCE</scope>
    <source>
        <strain evidence="2">Pm1</strain>
    </source>
</reference>
<gene>
    <name evidence="2" type="ORF">PM001_LOCUS28577</name>
</gene>
<feature type="region of interest" description="Disordered" evidence="1">
    <location>
        <begin position="30"/>
        <end position="65"/>
    </location>
</feature>